<dbReference type="EMBL" id="CP035808">
    <property type="protein sequence ID" value="QEN06448.1"/>
    <property type="molecule type" value="Genomic_DNA"/>
</dbReference>
<reference evidence="1 2" key="1">
    <citation type="submission" date="2019-02" db="EMBL/GenBank/DDBJ databases">
        <authorList>
            <person name="Fomenkov A."/>
            <person name="Dubinina G."/>
            <person name="Grabovich M."/>
            <person name="Vincze T."/>
            <person name="Roberts R.J."/>
        </authorList>
    </citation>
    <scope>NUCLEOTIDE SEQUENCE [LARGE SCALE GENOMIC DNA]</scope>
    <source>
        <strain evidence="1 2">P</strain>
        <plasmid evidence="2">pspe</plasmid>
    </source>
</reference>
<gene>
    <name evidence="1" type="ORF">EW093_17180</name>
</gene>
<keyword evidence="2" id="KW-1185">Reference proteome</keyword>
<keyword evidence="1" id="KW-0614">Plasmid</keyword>
<evidence type="ECO:0000313" key="1">
    <source>
        <dbReference type="EMBL" id="QEN06448.1"/>
    </source>
</evidence>
<evidence type="ECO:0000313" key="2">
    <source>
        <dbReference type="Proteomes" id="UP000323824"/>
    </source>
</evidence>
<accession>A0A5C1QGG3</accession>
<dbReference type="AlphaFoldDB" id="A0A5C1QGG3"/>
<reference evidence="1 2" key="2">
    <citation type="submission" date="2019-09" db="EMBL/GenBank/DDBJ databases">
        <title>Complete Genome Sequence and Methylome Analysis of free living Spirochaetas.</title>
        <authorList>
            <person name="Leshcheva N."/>
            <person name="Mikheeva N."/>
        </authorList>
    </citation>
    <scope>NUCLEOTIDE SEQUENCE [LARGE SCALE GENOMIC DNA]</scope>
    <source>
        <strain evidence="1 2">P</strain>
        <plasmid evidence="2">pspe</plasmid>
    </source>
</reference>
<name>A0A5C1QGG3_9SPIO</name>
<proteinExistence type="predicted"/>
<dbReference type="KEGG" id="sper:EW093_17180"/>
<organism evidence="1 2">
    <name type="scientific">Thiospirochaeta perfilievii</name>
    <dbReference type="NCBI Taxonomy" id="252967"/>
    <lineage>
        <taxon>Bacteria</taxon>
        <taxon>Pseudomonadati</taxon>
        <taxon>Spirochaetota</taxon>
        <taxon>Spirochaetia</taxon>
        <taxon>Spirochaetales</taxon>
        <taxon>Spirochaetaceae</taxon>
        <taxon>Thiospirochaeta</taxon>
    </lineage>
</organism>
<dbReference type="Proteomes" id="UP000323824">
    <property type="component" value="Plasmid pSpe"/>
</dbReference>
<sequence length="18" mass="2241">MIHGFNYLTILVYWLQTK</sequence>
<geneLocation type="plasmid" evidence="2">
    <name>pspe</name>
</geneLocation>
<protein>
    <submittedName>
        <fullName evidence="1">CRISPR-associated DxTHG motif protein</fullName>
    </submittedName>
</protein>